<evidence type="ECO:0000313" key="8">
    <source>
        <dbReference type="EMBL" id="OYD48773.1"/>
    </source>
</evidence>
<dbReference type="InterPro" id="IPR001497">
    <property type="entry name" value="MethylDNA_cys_MeTrfase_AS"/>
</dbReference>
<dbReference type="EMBL" id="NOIG01000011">
    <property type="protein sequence ID" value="OYD48773.1"/>
    <property type="molecule type" value="Genomic_DNA"/>
</dbReference>
<dbReference type="PROSITE" id="PS00374">
    <property type="entry name" value="MGMT"/>
    <property type="match status" value="1"/>
</dbReference>
<keyword evidence="4" id="KW-0227">DNA damage</keyword>
<dbReference type="InterPro" id="IPR036388">
    <property type="entry name" value="WH-like_DNA-bd_sf"/>
</dbReference>
<dbReference type="Gene3D" id="3.30.160.70">
    <property type="entry name" value="Methylated DNA-protein cysteine methyltransferase domain"/>
    <property type="match status" value="1"/>
</dbReference>
<evidence type="ECO:0000256" key="3">
    <source>
        <dbReference type="ARBA" id="ARBA00022679"/>
    </source>
</evidence>
<keyword evidence="9" id="KW-1185">Reference proteome</keyword>
<sequence>MSLQALTAPGEQGAASGYALFPTAIGHCGMAWHGALLVGVQLPEDAGEAQTRARMQRRFPQLAECTMPPPVAAWAARVAALLQGAHDDLCDVPLALDTVPPFNARVYALARRIPPGKTMTYGEMAAALGEPGAARAVGQALGHNPFAPVVPCHRILAANGRTGGFSAGGGAATKMRMLGIEGACLGGTLPLFAHDE</sequence>
<dbReference type="GO" id="GO:0003908">
    <property type="term" value="F:methylated-DNA-[protein]-cysteine S-methyltransferase activity"/>
    <property type="evidence" value="ECO:0007669"/>
    <property type="project" value="UniProtKB-EC"/>
</dbReference>
<dbReference type="AlphaFoldDB" id="A0A235EJ20"/>
<reference evidence="8 9" key="1">
    <citation type="submission" date="2017-07" db="EMBL/GenBank/DDBJ databases">
        <title>Acidovorax KNDSW TSA 6 genome sequence and assembly.</title>
        <authorList>
            <person name="Mayilraj S."/>
        </authorList>
    </citation>
    <scope>NUCLEOTIDE SEQUENCE [LARGE SCALE GENOMIC DNA]</scope>
    <source>
        <strain evidence="8 9">KNDSW-TSA6</strain>
    </source>
</reference>
<evidence type="ECO:0000313" key="9">
    <source>
        <dbReference type="Proteomes" id="UP000215441"/>
    </source>
</evidence>
<dbReference type="GO" id="GO:0006281">
    <property type="term" value="P:DNA repair"/>
    <property type="evidence" value="ECO:0007669"/>
    <property type="project" value="UniProtKB-KW"/>
</dbReference>
<evidence type="ECO:0000256" key="1">
    <source>
        <dbReference type="ARBA" id="ARBA00001286"/>
    </source>
</evidence>
<accession>A0A235EJ20</accession>
<dbReference type="InterPro" id="IPR036217">
    <property type="entry name" value="MethylDNA_cys_MeTrfase_DNAb"/>
</dbReference>
<comment type="catalytic activity">
    <reaction evidence="6">
        <text>a 6-O-methyl-2'-deoxyguanosine in DNA + L-cysteinyl-[protein] = S-methyl-L-cysteinyl-[protein] + a 2'-deoxyguanosine in DNA</text>
        <dbReference type="Rhea" id="RHEA:24000"/>
        <dbReference type="Rhea" id="RHEA-COMP:10131"/>
        <dbReference type="Rhea" id="RHEA-COMP:10132"/>
        <dbReference type="Rhea" id="RHEA-COMP:11367"/>
        <dbReference type="Rhea" id="RHEA-COMP:11368"/>
        <dbReference type="ChEBI" id="CHEBI:29950"/>
        <dbReference type="ChEBI" id="CHEBI:82612"/>
        <dbReference type="ChEBI" id="CHEBI:85445"/>
        <dbReference type="ChEBI" id="CHEBI:85448"/>
        <dbReference type="EC" id="2.1.1.63"/>
    </reaction>
</comment>
<protein>
    <submittedName>
        <fullName evidence="8">Cysteine methyltransferase</fullName>
    </submittedName>
</protein>
<dbReference type="GO" id="GO:0032259">
    <property type="term" value="P:methylation"/>
    <property type="evidence" value="ECO:0007669"/>
    <property type="project" value="UniProtKB-KW"/>
</dbReference>
<dbReference type="Pfam" id="PF01035">
    <property type="entry name" value="DNA_binding_1"/>
    <property type="match status" value="1"/>
</dbReference>
<dbReference type="PANTHER" id="PTHR10815">
    <property type="entry name" value="METHYLATED-DNA--PROTEIN-CYSTEINE METHYLTRANSFERASE"/>
    <property type="match status" value="1"/>
</dbReference>
<dbReference type="SUPFAM" id="SSF53155">
    <property type="entry name" value="Methylated DNA-protein cysteine methyltransferase domain"/>
    <property type="match status" value="1"/>
</dbReference>
<gene>
    <name evidence="8" type="ORF">CBY09_18335</name>
</gene>
<organism evidence="8 9">
    <name type="scientific">Acidovorax kalamii</name>
    <dbReference type="NCBI Taxonomy" id="2004485"/>
    <lineage>
        <taxon>Bacteria</taxon>
        <taxon>Pseudomonadati</taxon>
        <taxon>Pseudomonadota</taxon>
        <taxon>Betaproteobacteria</taxon>
        <taxon>Burkholderiales</taxon>
        <taxon>Comamonadaceae</taxon>
        <taxon>Acidovorax</taxon>
    </lineage>
</organism>
<dbReference type="CDD" id="cd06445">
    <property type="entry name" value="ATase"/>
    <property type="match status" value="1"/>
</dbReference>
<evidence type="ECO:0000256" key="4">
    <source>
        <dbReference type="ARBA" id="ARBA00022763"/>
    </source>
</evidence>
<keyword evidence="2 8" id="KW-0489">Methyltransferase</keyword>
<evidence type="ECO:0000256" key="2">
    <source>
        <dbReference type="ARBA" id="ARBA00022603"/>
    </source>
</evidence>
<dbReference type="PANTHER" id="PTHR10815:SF5">
    <property type="entry name" value="METHYLATED-DNA--PROTEIN-CYSTEINE METHYLTRANSFERASE"/>
    <property type="match status" value="1"/>
</dbReference>
<dbReference type="OrthoDB" id="9802228at2"/>
<dbReference type="SUPFAM" id="SSF46767">
    <property type="entry name" value="Methylated DNA-protein cysteine methyltransferase, C-terminal domain"/>
    <property type="match status" value="1"/>
</dbReference>
<comment type="caution">
    <text evidence="8">The sequence shown here is derived from an EMBL/GenBank/DDBJ whole genome shotgun (WGS) entry which is preliminary data.</text>
</comment>
<keyword evidence="5" id="KW-0234">DNA repair</keyword>
<dbReference type="Gene3D" id="1.10.10.10">
    <property type="entry name" value="Winged helix-like DNA-binding domain superfamily/Winged helix DNA-binding domain"/>
    <property type="match status" value="1"/>
</dbReference>
<comment type="catalytic activity">
    <reaction evidence="1">
        <text>a 4-O-methyl-thymidine in DNA + L-cysteinyl-[protein] = a thymidine in DNA + S-methyl-L-cysteinyl-[protein]</text>
        <dbReference type="Rhea" id="RHEA:53428"/>
        <dbReference type="Rhea" id="RHEA-COMP:10131"/>
        <dbReference type="Rhea" id="RHEA-COMP:10132"/>
        <dbReference type="Rhea" id="RHEA-COMP:13555"/>
        <dbReference type="Rhea" id="RHEA-COMP:13556"/>
        <dbReference type="ChEBI" id="CHEBI:29950"/>
        <dbReference type="ChEBI" id="CHEBI:82612"/>
        <dbReference type="ChEBI" id="CHEBI:137386"/>
        <dbReference type="ChEBI" id="CHEBI:137387"/>
        <dbReference type="EC" id="2.1.1.63"/>
    </reaction>
</comment>
<dbReference type="RefSeq" id="WP_094291002.1">
    <property type="nucleotide sequence ID" value="NZ_NOIG01000011.1"/>
</dbReference>
<dbReference type="Proteomes" id="UP000215441">
    <property type="component" value="Unassembled WGS sequence"/>
</dbReference>
<feature type="domain" description="Methylated-DNA-[protein]-cysteine S-methyltransferase DNA binding" evidence="7">
    <location>
        <begin position="101"/>
        <end position="182"/>
    </location>
</feature>
<proteinExistence type="predicted"/>
<evidence type="ECO:0000256" key="5">
    <source>
        <dbReference type="ARBA" id="ARBA00023204"/>
    </source>
</evidence>
<evidence type="ECO:0000259" key="7">
    <source>
        <dbReference type="Pfam" id="PF01035"/>
    </source>
</evidence>
<dbReference type="NCBIfam" id="TIGR00589">
    <property type="entry name" value="ogt"/>
    <property type="match status" value="1"/>
</dbReference>
<evidence type="ECO:0000256" key="6">
    <source>
        <dbReference type="ARBA" id="ARBA00049348"/>
    </source>
</evidence>
<dbReference type="InterPro" id="IPR014048">
    <property type="entry name" value="MethylDNA_cys_MeTrfase_DNA-bd"/>
</dbReference>
<dbReference type="InterPro" id="IPR036631">
    <property type="entry name" value="MGMT_N_sf"/>
</dbReference>
<name>A0A235EJ20_9BURK</name>
<keyword evidence="3 8" id="KW-0808">Transferase</keyword>